<dbReference type="EMBL" id="FXYH01000007">
    <property type="protein sequence ID" value="SMX41981.1"/>
    <property type="molecule type" value="Genomic_DNA"/>
</dbReference>
<gene>
    <name evidence="2" type="ORF">PEV8663_02391</name>
</gene>
<evidence type="ECO:0000256" key="1">
    <source>
        <dbReference type="SAM" id="MobiDB-lite"/>
    </source>
</evidence>
<dbReference type="AlphaFoldDB" id="A0A238KGS5"/>
<proteinExistence type="predicted"/>
<accession>A0A238KGS5</accession>
<name>A0A238KGS5_9RHOB</name>
<sequence length="367" mass="40028">MSDPVTNVEIEDVLSSIRRLVSDDIRVVKPKPEAVKHSDRLVLTPALRVSEKVPDVGESVKAPVVLTEVAFPVEDVLVEETAEEISENLTDIAPVESADLPKTVDAPASEAHDGTLEQSDFVAGALDDFVEQEVERALSATDLEVEVEAGEPDVVREELVLQSLVADLAQSESAPVVEEPTADMPEPEADWSNLDLEALDTLAGDVSTRRPAVSDGESLADKIAALEEMVGRSQAAELEQEQPMIEAPVFHRSSDVMDWQDHLPEAEEPAQNEQEEAVFAADPVQDEIQPEGDRLNPDQGQATDAAPDAAQESAQESAMIDEDALRALVSDMVRQELQGALGERITRNVRKLVRREIHRVLMSQDFD</sequence>
<organism evidence="2 3">
    <name type="scientific">Pelagimonas varians</name>
    <dbReference type="NCBI Taxonomy" id="696760"/>
    <lineage>
        <taxon>Bacteria</taxon>
        <taxon>Pseudomonadati</taxon>
        <taxon>Pseudomonadota</taxon>
        <taxon>Alphaproteobacteria</taxon>
        <taxon>Rhodobacterales</taxon>
        <taxon>Roseobacteraceae</taxon>
        <taxon>Pelagimonas</taxon>
    </lineage>
</organism>
<dbReference type="RefSeq" id="WP_097804874.1">
    <property type="nucleotide sequence ID" value="NZ_FXYH01000007.1"/>
</dbReference>
<evidence type="ECO:0000313" key="3">
    <source>
        <dbReference type="Proteomes" id="UP000220836"/>
    </source>
</evidence>
<evidence type="ECO:0000313" key="2">
    <source>
        <dbReference type="EMBL" id="SMX41981.1"/>
    </source>
</evidence>
<feature type="region of interest" description="Disordered" evidence="1">
    <location>
        <begin position="287"/>
        <end position="318"/>
    </location>
</feature>
<dbReference type="OrthoDB" id="7875768at2"/>
<protein>
    <submittedName>
        <fullName evidence="2">Uncharacterized protein</fullName>
    </submittedName>
</protein>
<reference evidence="2 3" key="1">
    <citation type="submission" date="2017-05" db="EMBL/GenBank/DDBJ databases">
        <authorList>
            <person name="Song R."/>
            <person name="Chenine A.L."/>
            <person name="Ruprecht R.M."/>
        </authorList>
    </citation>
    <scope>NUCLEOTIDE SEQUENCE [LARGE SCALE GENOMIC DNA]</scope>
    <source>
        <strain evidence="2 3">CECT 8663</strain>
    </source>
</reference>
<dbReference type="Proteomes" id="UP000220836">
    <property type="component" value="Unassembled WGS sequence"/>
</dbReference>
<keyword evidence="3" id="KW-1185">Reference proteome</keyword>